<evidence type="ECO:0000259" key="6">
    <source>
        <dbReference type="Pfam" id="PF07730"/>
    </source>
</evidence>
<dbReference type="PANTHER" id="PTHR24421">
    <property type="entry name" value="NITRATE/NITRITE SENSOR PROTEIN NARX-RELATED"/>
    <property type="match status" value="1"/>
</dbReference>
<dbReference type="Proteomes" id="UP000819052">
    <property type="component" value="Unassembled WGS sequence"/>
</dbReference>
<dbReference type="PANTHER" id="PTHR24421:SF59">
    <property type="entry name" value="OXYGEN SENSOR HISTIDINE KINASE NREB"/>
    <property type="match status" value="1"/>
</dbReference>
<feature type="transmembrane region" description="Helical" evidence="4">
    <location>
        <begin position="139"/>
        <end position="162"/>
    </location>
</feature>
<dbReference type="EMBL" id="VVIW01000003">
    <property type="protein sequence ID" value="NHZ40012.1"/>
    <property type="molecule type" value="Genomic_DNA"/>
</dbReference>
<dbReference type="Gene3D" id="3.30.565.10">
    <property type="entry name" value="Histidine kinase-like ATPase, C-terminal domain"/>
    <property type="match status" value="1"/>
</dbReference>
<comment type="caution">
    <text evidence="7">The sequence shown here is derived from an EMBL/GenBank/DDBJ whole genome shotgun (WGS) entry which is preliminary data.</text>
</comment>
<feature type="domain" description="Histidine kinase/HSP90-like ATPase" evidence="5">
    <location>
        <begin position="326"/>
        <end position="410"/>
    </location>
</feature>
<evidence type="ECO:0000313" key="8">
    <source>
        <dbReference type="Proteomes" id="UP000819052"/>
    </source>
</evidence>
<accession>A0ABX0M6N8</accession>
<proteinExistence type="predicted"/>
<evidence type="ECO:0000256" key="1">
    <source>
        <dbReference type="ARBA" id="ARBA00022679"/>
    </source>
</evidence>
<feature type="transmembrane region" description="Helical" evidence="4">
    <location>
        <begin position="12"/>
        <end position="33"/>
    </location>
</feature>
<feature type="transmembrane region" description="Helical" evidence="4">
    <location>
        <begin position="77"/>
        <end position="94"/>
    </location>
</feature>
<feature type="domain" description="Signal transduction histidine kinase subgroup 3 dimerisation and phosphoacceptor" evidence="6">
    <location>
        <begin position="224"/>
        <end position="283"/>
    </location>
</feature>
<evidence type="ECO:0000256" key="4">
    <source>
        <dbReference type="SAM" id="Phobius"/>
    </source>
</evidence>
<dbReference type="InterPro" id="IPR011712">
    <property type="entry name" value="Sig_transdc_His_kin_sub3_dim/P"/>
</dbReference>
<evidence type="ECO:0000256" key="2">
    <source>
        <dbReference type="ARBA" id="ARBA00022777"/>
    </source>
</evidence>
<dbReference type="RefSeq" id="WP_167075868.1">
    <property type="nucleotide sequence ID" value="NZ_VVIW01000003.1"/>
</dbReference>
<dbReference type="Pfam" id="PF02518">
    <property type="entry name" value="HATPase_c"/>
    <property type="match status" value="1"/>
</dbReference>
<keyword evidence="4" id="KW-0472">Membrane</keyword>
<sequence>MTFRFDRLFPRAVWPLACLLVAGPGCALLWIYMPDADNFRSVSGYLAQSVAARFTSAPSALVAGSDRIELTTLLLRLVRTGCAIGFAALAWLRASGPAWPAVLRSPAALALQLCLAVVGDMGLIYVFNAQLGTLPLRQAMRWLAGAIVLSSAAALLTIVLLRMSDERFIMACTLTAAEAVIMCIVTALVLVALRERRARVALAAAHAELQATQALLGEAVRASERLRLARDLHDMAGHHLTALKLHLDLAKRQAGAAAPPSLATASSLAATLLADVRLLVSSERGGGDIDMRLALQTLCAGIPAPRIALSIGERLGIDSAALAHALFCAVQEAISNAIRHADAASMTISLQRDTNGDLLLAIADDGRGSAGAAEGNGLRGMRERLDQLGGALLAANRAPHGFALDIRLPQTGTSAGAAA</sequence>
<keyword evidence="3" id="KW-0902">Two-component regulatory system</keyword>
<dbReference type="GO" id="GO:0016301">
    <property type="term" value="F:kinase activity"/>
    <property type="evidence" value="ECO:0007669"/>
    <property type="project" value="UniProtKB-KW"/>
</dbReference>
<keyword evidence="2 7" id="KW-0418">Kinase</keyword>
<evidence type="ECO:0000259" key="5">
    <source>
        <dbReference type="Pfam" id="PF02518"/>
    </source>
</evidence>
<keyword evidence="4" id="KW-0812">Transmembrane</keyword>
<feature type="transmembrane region" description="Helical" evidence="4">
    <location>
        <begin position="106"/>
        <end position="127"/>
    </location>
</feature>
<evidence type="ECO:0000256" key="3">
    <source>
        <dbReference type="ARBA" id="ARBA00023012"/>
    </source>
</evidence>
<keyword evidence="8" id="KW-1185">Reference proteome</keyword>
<dbReference type="InterPro" id="IPR050482">
    <property type="entry name" value="Sensor_HK_TwoCompSys"/>
</dbReference>
<reference evidence="7 8" key="1">
    <citation type="submission" date="2019-09" db="EMBL/GenBank/DDBJ databases">
        <title>Taxonomy of Antarctic Massilia spp.: description of Massilia rubra sp. nov., Massilia aquatica sp. nov., Massilia mucilaginosa sp. nov., Massilia frigida sp. nov. isolated from streams, lakes and regoliths.</title>
        <authorList>
            <person name="Holochova P."/>
            <person name="Sedlacek I."/>
            <person name="Kralova S."/>
            <person name="Maslanova I."/>
            <person name="Busse H.-J."/>
            <person name="Stankova E."/>
            <person name="Vrbovska V."/>
            <person name="Kovarovic V."/>
            <person name="Bartak M."/>
            <person name="Svec P."/>
            <person name="Pantucek R."/>
        </authorList>
    </citation>
    <scope>NUCLEOTIDE SEQUENCE [LARGE SCALE GENOMIC DNA]</scope>
    <source>
        <strain evidence="7 8">CCM 8693</strain>
    </source>
</reference>
<feature type="transmembrane region" description="Helical" evidence="4">
    <location>
        <begin position="168"/>
        <end position="193"/>
    </location>
</feature>
<dbReference type="InterPro" id="IPR003594">
    <property type="entry name" value="HATPase_dom"/>
</dbReference>
<gene>
    <name evidence="7" type="ORF">F1609_07540</name>
</gene>
<dbReference type="InterPro" id="IPR036890">
    <property type="entry name" value="HATPase_C_sf"/>
</dbReference>
<keyword evidence="1" id="KW-0808">Transferase</keyword>
<dbReference type="Gene3D" id="1.20.5.1930">
    <property type="match status" value="1"/>
</dbReference>
<protein>
    <submittedName>
        <fullName evidence="7">Histidine kinase</fullName>
    </submittedName>
</protein>
<evidence type="ECO:0000313" key="7">
    <source>
        <dbReference type="EMBL" id="NHZ40012.1"/>
    </source>
</evidence>
<name>A0ABX0M6N8_9BURK</name>
<keyword evidence="4" id="KW-1133">Transmembrane helix</keyword>
<organism evidence="7 8">
    <name type="scientific">Massilia aquatica</name>
    <dbReference type="NCBI Taxonomy" id="2609000"/>
    <lineage>
        <taxon>Bacteria</taxon>
        <taxon>Pseudomonadati</taxon>
        <taxon>Pseudomonadota</taxon>
        <taxon>Betaproteobacteria</taxon>
        <taxon>Burkholderiales</taxon>
        <taxon>Oxalobacteraceae</taxon>
        <taxon>Telluria group</taxon>
        <taxon>Massilia</taxon>
    </lineage>
</organism>
<dbReference type="Pfam" id="PF07730">
    <property type="entry name" value="HisKA_3"/>
    <property type="match status" value="1"/>
</dbReference>
<dbReference type="SUPFAM" id="SSF55874">
    <property type="entry name" value="ATPase domain of HSP90 chaperone/DNA topoisomerase II/histidine kinase"/>
    <property type="match status" value="1"/>
</dbReference>
<dbReference type="CDD" id="cd16917">
    <property type="entry name" value="HATPase_UhpB-NarQ-NarX-like"/>
    <property type="match status" value="1"/>
</dbReference>